<name>A0A212PZW7_RHOAC</name>
<evidence type="ECO:0008006" key="3">
    <source>
        <dbReference type="Google" id="ProtNLM"/>
    </source>
</evidence>
<accession>A0A212PZW7</accession>
<dbReference type="OrthoDB" id="5797326at2"/>
<dbReference type="AlphaFoldDB" id="A0A212PZW7"/>
<keyword evidence="2" id="KW-1185">Reference proteome</keyword>
<dbReference type="RefSeq" id="WP_088518777.1">
    <property type="nucleotide sequence ID" value="NZ_FYDG01000001.1"/>
</dbReference>
<dbReference type="Proteomes" id="UP000198418">
    <property type="component" value="Unassembled WGS sequence"/>
</dbReference>
<evidence type="ECO:0000313" key="2">
    <source>
        <dbReference type="Proteomes" id="UP000198418"/>
    </source>
</evidence>
<reference evidence="2" key="1">
    <citation type="submission" date="2017-06" db="EMBL/GenBank/DDBJ databases">
        <authorList>
            <person name="Varghese N."/>
            <person name="Submissions S."/>
        </authorList>
    </citation>
    <scope>NUCLEOTIDE SEQUENCE [LARGE SCALE GENOMIC DNA]</scope>
    <source>
        <strain evidence="2">DSM 137</strain>
    </source>
</reference>
<gene>
    <name evidence="1" type="ORF">SAMN06265338_101286</name>
</gene>
<evidence type="ECO:0000313" key="1">
    <source>
        <dbReference type="EMBL" id="SNB52583.1"/>
    </source>
</evidence>
<protein>
    <recommendedName>
        <fullName evidence="3">YtxH domain-containing protein</fullName>
    </recommendedName>
</protein>
<dbReference type="EMBL" id="FYDG01000001">
    <property type="protein sequence ID" value="SNB52583.1"/>
    <property type="molecule type" value="Genomic_DNA"/>
</dbReference>
<organism evidence="1 2">
    <name type="scientific">Rhodoblastus acidophilus</name>
    <name type="common">Rhodopseudomonas acidophila</name>
    <dbReference type="NCBI Taxonomy" id="1074"/>
    <lineage>
        <taxon>Bacteria</taxon>
        <taxon>Pseudomonadati</taxon>
        <taxon>Pseudomonadota</taxon>
        <taxon>Alphaproteobacteria</taxon>
        <taxon>Hyphomicrobiales</taxon>
        <taxon>Rhodoblastaceae</taxon>
        <taxon>Rhodoblastus</taxon>
    </lineage>
</organism>
<proteinExistence type="predicted"/>
<sequence length="112" mass="11932">MAKKKKKNKGKGLKRRHLERLLAGQANMAPPANQGVFASLNNLLPKGRNEQFLLGLALGGVAAYVLSDEDIRGKLFKGAIQAYSSVMGGFAEMKEQMADLAAEVEAEESGAA</sequence>